<keyword evidence="13" id="KW-0238">DNA-binding</keyword>
<dbReference type="CDD" id="cd09274">
    <property type="entry name" value="RNase_HI_RT_Ty3"/>
    <property type="match status" value="1"/>
</dbReference>
<reference evidence="22" key="1">
    <citation type="journal article" date="2019" name="Plant Biotechnol. J.">
        <title>Genome sequencing of the Australian wild diploid species Gossypium australe highlights disease resistance and delayed gland morphogenesis.</title>
        <authorList>
            <person name="Cai Y."/>
            <person name="Cai X."/>
            <person name="Wang Q."/>
            <person name="Wang P."/>
            <person name="Zhang Y."/>
            <person name="Cai C."/>
            <person name="Xu Y."/>
            <person name="Wang K."/>
            <person name="Zhou Z."/>
            <person name="Wang C."/>
            <person name="Geng S."/>
            <person name="Li B."/>
            <person name="Dong Q."/>
            <person name="Hou Y."/>
            <person name="Wang H."/>
            <person name="Ai P."/>
            <person name="Liu Z."/>
            <person name="Yi F."/>
            <person name="Sun M."/>
            <person name="An G."/>
            <person name="Cheng J."/>
            <person name="Zhang Y."/>
            <person name="Shi Q."/>
            <person name="Xie Y."/>
            <person name="Shi X."/>
            <person name="Chang Y."/>
            <person name="Huang F."/>
            <person name="Chen Y."/>
            <person name="Hong S."/>
            <person name="Mi L."/>
            <person name="Sun Q."/>
            <person name="Zhang L."/>
            <person name="Zhou B."/>
            <person name="Peng R."/>
            <person name="Zhang X."/>
            <person name="Liu F."/>
        </authorList>
    </citation>
    <scope>NUCLEOTIDE SEQUENCE [LARGE SCALE GENOMIC DNA]</scope>
    <source>
        <strain evidence="22">cv. PA1801</strain>
    </source>
</reference>
<feature type="domain" description="Reverse transcriptase" evidence="19">
    <location>
        <begin position="512"/>
        <end position="692"/>
    </location>
</feature>
<feature type="region of interest" description="Disordered" evidence="17">
    <location>
        <begin position="137"/>
        <end position="183"/>
    </location>
</feature>
<dbReference type="InterPro" id="IPR000477">
    <property type="entry name" value="RT_dom"/>
</dbReference>
<feature type="compositionally biased region" description="Basic and acidic residues" evidence="17">
    <location>
        <begin position="137"/>
        <end position="147"/>
    </location>
</feature>
<dbReference type="Pfam" id="PF03732">
    <property type="entry name" value="Retrotrans_gag"/>
    <property type="match status" value="1"/>
</dbReference>
<dbReference type="SUPFAM" id="SSF50630">
    <property type="entry name" value="Acid proteases"/>
    <property type="match status" value="1"/>
</dbReference>
<dbReference type="EMBL" id="SMMG02000012">
    <property type="protein sequence ID" value="KAA3456148.1"/>
    <property type="molecule type" value="Genomic_DNA"/>
</dbReference>
<evidence type="ECO:0000259" key="18">
    <source>
        <dbReference type="PROSITE" id="PS50158"/>
    </source>
</evidence>
<comment type="caution">
    <text evidence="21">The sequence shown here is derived from an EMBL/GenBank/DDBJ whole genome shotgun (WGS) entry which is preliminary data.</text>
</comment>
<dbReference type="CDD" id="cd01647">
    <property type="entry name" value="RT_LTR"/>
    <property type="match status" value="1"/>
</dbReference>
<dbReference type="InterPro" id="IPR021109">
    <property type="entry name" value="Peptidase_aspartic_dom_sf"/>
</dbReference>
<evidence type="ECO:0000259" key="20">
    <source>
        <dbReference type="PROSITE" id="PS50994"/>
    </source>
</evidence>
<dbReference type="PANTHER" id="PTHR37984:SF5">
    <property type="entry name" value="PROTEIN NYNRIN-LIKE"/>
    <property type="match status" value="1"/>
</dbReference>
<accession>A0A5B6UFW0</accession>
<dbReference type="GO" id="GO:0003964">
    <property type="term" value="F:RNA-directed DNA polymerase activity"/>
    <property type="evidence" value="ECO:0007669"/>
    <property type="project" value="UniProtKB-KW"/>
</dbReference>
<dbReference type="GO" id="GO:0004519">
    <property type="term" value="F:endonuclease activity"/>
    <property type="evidence" value="ECO:0007669"/>
    <property type="project" value="UniProtKB-KW"/>
</dbReference>
<dbReference type="Gene3D" id="3.10.10.10">
    <property type="entry name" value="HIV Type 1 Reverse Transcriptase, subunit A, domain 1"/>
    <property type="match status" value="1"/>
</dbReference>
<dbReference type="CDD" id="cd00303">
    <property type="entry name" value="retropepsin_like"/>
    <property type="match status" value="1"/>
</dbReference>
<evidence type="ECO:0000256" key="5">
    <source>
        <dbReference type="ARBA" id="ARBA00022723"/>
    </source>
</evidence>
<keyword evidence="9" id="KW-0460">Magnesium</keyword>
<dbReference type="Gene3D" id="3.30.420.10">
    <property type="entry name" value="Ribonuclease H-like superfamily/Ribonuclease H"/>
    <property type="match status" value="1"/>
</dbReference>
<evidence type="ECO:0000256" key="1">
    <source>
        <dbReference type="ARBA" id="ARBA00022670"/>
    </source>
</evidence>
<dbReference type="Gene3D" id="4.10.60.10">
    <property type="entry name" value="Zinc finger, CCHC-type"/>
    <property type="match status" value="1"/>
</dbReference>
<dbReference type="Proteomes" id="UP000325315">
    <property type="component" value="Unassembled WGS sequence"/>
</dbReference>
<dbReference type="Gene3D" id="2.40.70.10">
    <property type="entry name" value="Acid Proteases"/>
    <property type="match status" value="1"/>
</dbReference>
<organism evidence="21 22">
    <name type="scientific">Gossypium australe</name>
    <dbReference type="NCBI Taxonomy" id="47621"/>
    <lineage>
        <taxon>Eukaryota</taxon>
        <taxon>Viridiplantae</taxon>
        <taxon>Streptophyta</taxon>
        <taxon>Embryophyta</taxon>
        <taxon>Tracheophyta</taxon>
        <taxon>Spermatophyta</taxon>
        <taxon>Magnoliopsida</taxon>
        <taxon>eudicotyledons</taxon>
        <taxon>Gunneridae</taxon>
        <taxon>Pentapetalae</taxon>
        <taxon>rosids</taxon>
        <taxon>malvids</taxon>
        <taxon>Malvales</taxon>
        <taxon>Malvaceae</taxon>
        <taxon>Malvoideae</taxon>
        <taxon>Gossypium</taxon>
    </lineage>
</organism>
<evidence type="ECO:0000256" key="2">
    <source>
        <dbReference type="ARBA" id="ARBA00022679"/>
    </source>
</evidence>
<evidence type="ECO:0000256" key="7">
    <source>
        <dbReference type="ARBA" id="ARBA00022759"/>
    </source>
</evidence>
<keyword evidence="16" id="KW-0863">Zinc-finger</keyword>
<dbReference type="GO" id="GO:0003677">
    <property type="term" value="F:DNA binding"/>
    <property type="evidence" value="ECO:0007669"/>
    <property type="project" value="UniProtKB-KW"/>
</dbReference>
<keyword evidence="22" id="KW-1185">Reference proteome</keyword>
<dbReference type="PROSITE" id="PS50994">
    <property type="entry name" value="INTEGRASE"/>
    <property type="match status" value="1"/>
</dbReference>
<evidence type="ECO:0000256" key="13">
    <source>
        <dbReference type="ARBA" id="ARBA00023125"/>
    </source>
</evidence>
<dbReference type="InterPro" id="IPR005162">
    <property type="entry name" value="Retrotrans_gag_dom"/>
</dbReference>
<evidence type="ECO:0000256" key="17">
    <source>
        <dbReference type="SAM" id="MobiDB-lite"/>
    </source>
</evidence>
<keyword evidence="2" id="KW-0808">Transferase</keyword>
<dbReference type="SUPFAM" id="SSF53098">
    <property type="entry name" value="Ribonuclease H-like"/>
    <property type="match status" value="1"/>
</dbReference>
<evidence type="ECO:0000313" key="22">
    <source>
        <dbReference type="Proteomes" id="UP000325315"/>
    </source>
</evidence>
<evidence type="ECO:0000256" key="10">
    <source>
        <dbReference type="ARBA" id="ARBA00022908"/>
    </source>
</evidence>
<dbReference type="FunFam" id="3.10.10.10:FF:000007">
    <property type="entry name" value="Retrovirus-related Pol polyprotein from transposon 17.6-like Protein"/>
    <property type="match status" value="1"/>
</dbReference>
<dbReference type="InterPro" id="IPR036397">
    <property type="entry name" value="RNaseH_sf"/>
</dbReference>
<dbReference type="InterPro" id="IPR041577">
    <property type="entry name" value="RT_RNaseH_2"/>
</dbReference>
<dbReference type="InterPro" id="IPR050951">
    <property type="entry name" value="Retrovirus_Pol_polyprotein"/>
</dbReference>
<evidence type="ECO:0000256" key="15">
    <source>
        <dbReference type="ARBA" id="ARBA00023268"/>
    </source>
</evidence>
<keyword evidence="15" id="KW-0511">Multifunctional enzyme</keyword>
<dbReference type="GO" id="GO:0008270">
    <property type="term" value="F:zinc ion binding"/>
    <property type="evidence" value="ECO:0007669"/>
    <property type="project" value="UniProtKB-KW"/>
</dbReference>
<dbReference type="InterPro" id="IPR056924">
    <property type="entry name" value="SH3_Tf2-1"/>
</dbReference>
<evidence type="ECO:0000256" key="11">
    <source>
        <dbReference type="ARBA" id="ARBA00022918"/>
    </source>
</evidence>
<dbReference type="PANTHER" id="PTHR37984">
    <property type="entry name" value="PROTEIN CBG26694"/>
    <property type="match status" value="1"/>
</dbReference>
<keyword evidence="10" id="KW-0229">DNA integration</keyword>
<feature type="domain" description="CCHC-type" evidence="18">
    <location>
        <begin position="203"/>
        <end position="217"/>
    </location>
</feature>
<dbReference type="Pfam" id="PF00078">
    <property type="entry name" value="RVT_1"/>
    <property type="match status" value="1"/>
</dbReference>
<evidence type="ECO:0000256" key="3">
    <source>
        <dbReference type="ARBA" id="ARBA00022695"/>
    </source>
</evidence>
<dbReference type="InterPro" id="IPR001878">
    <property type="entry name" value="Znf_CCHC"/>
</dbReference>
<dbReference type="GO" id="GO:0006508">
    <property type="term" value="P:proteolysis"/>
    <property type="evidence" value="ECO:0007669"/>
    <property type="project" value="UniProtKB-KW"/>
</dbReference>
<dbReference type="PROSITE" id="PS50158">
    <property type="entry name" value="ZF_CCHC"/>
    <property type="match status" value="1"/>
</dbReference>
<evidence type="ECO:0000256" key="6">
    <source>
        <dbReference type="ARBA" id="ARBA00022750"/>
    </source>
</evidence>
<keyword evidence="14" id="KW-0233">DNA recombination</keyword>
<dbReference type="PROSITE" id="PS50878">
    <property type="entry name" value="RT_POL"/>
    <property type="match status" value="1"/>
</dbReference>
<dbReference type="OrthoDB" id="1738613at2759"/>
<dbReference type="InterPro" id="IPR041588">
    <property type="entry name" value="Integrase_H2C2"/>
</dbReference>
<keyword evidence="1" id="KW-0645">Protease</keyword>
<dbReference type="InterPro" id="IPR012337">
    <property type="entry name" value="RNaseH-like_sf"/>
</dbReference>
<dbReference type="GO" id="GO:0004190">
    <property type="term" value="F:aspartic-type endopeptidase activity"/>
    <property type="evidence" value="ECO:0007669"/>
    <property type="project" value="UniProtKB-KW"/>
</dbReference>
<keyword evidence="11" id="KW-0695">RNA-directed DNA polymerase</keyword>
<evidence type="ECO:0000256" key="8">
    <source>
        <dbReference type="ARBA" id="ARBA00022801"/>
    </source>
</evidence>
<dbReference type="InterPro" id="IPR001584">
    <property type="entry name" value="Integrase_cat-core"/>
</dbReference>
<keyword evidence="3" id="KW-0548">Nucleotidyltransferase</keyword>
<evidence type="ECO:0000259" key="19">
    <source>
        <dbReference type="PROSITE" id="PS50878"/>
    </source>
</evidence>
<gene>
    <name evidence="21" type="ORF">EPI10_019096</name>
</gene>
<dbReference type="Gene3D" id="1.10.340.70">
    <property type="match status" value="1"/>
</dbReference>
<dbReference type="Pfam" id="PF17921">
    <property type="entry name" value="Integrase_H2C2"/>
    <property type="match status" value="1"/>
</dbReference>
<dbReference type="InterPro" id="IPR043502">
    <property type="entry name" value="DNA/RNA_pol_sf"/>
</dbReference>
<dbReference type="GO" id="GO:0003887">
    <property type="term" value="F:DNA-directed DNA polymerase activity"/>
    <property type="evidence" value="ECO:0007669"/>
    <property type="project" value="UniProtKB-KW"/>
</dbReference>
<feature type="compositionally biased region" description="Low complexity" evidence="17">
    <location>
        <begin position="234"/>
        <end position="252"/>
    </location>
</feature>
<dbReference type="InterPro" id="IPR043128">
    <property type="entry name" value="Rev_trsase/Diguanyl_cyclase"/>
</dbReference>
<dbReference type="SUPFAM" id="SSF56672">
    <property type="entry name" value="DNA/RNA polymerases"/>
    <property type="match status" value="1"/>
</dbReference>
<keyword evidence="6" id="KW-0064">Aspartyl protease</keyword>
<sequence>MDELDLTPEEKLKGMVALLRDEAYQWWLTVRDGATTEDLTWDYVKAVYQKKYVGTRYTDAQRKAFMGLVQGNKSVEEYEAEFLRLNRYARRVVATEHERCVRFEDRLRDDLRLLIAPHQEREFSALVEKAKVAEGIKDSVKQSSDRNRPKRGYGSSGSSGNVQKRPRVDGPRGQQVGSGGQYRACDQCGKKHLGECWKKIGGCFKCGSKDHMIKDCPMKPDGNRPVAQNVNQAGRVGQQPQRGRGPNNRGNGASRGRGTPGRGVGNTEVRQPGLVYAVRRREDGDAPDVITGTFLIYGKPYFALIDVGSTHSYVACSVVETLGLDSELSDRQMIVVSPLGQTIVVNKTFWSVPLEIQGVNFRADLMELPFGEFDLILCMDWLVEHRPVLDCAAKRMELRTPEDEVVVMIGERRNYLSNVVSALKAEKMVRKGCKAFLAFVSAVEAKEGGISGVRTVREFVDVFPEELPGIPLDREVEFGIDLLPGTAPVSIAPYRMAPKELVELKAQIQELLDHGFIRPSVSPWGAPVLFVKKKDGTMRMCIDYRQLNKLTIKNKYPLPRIDDLFDQLKGAAVFSKIDLRSGYHQLKVKEADIHKTAFRTRYRHYEFVVMPFGLMNAPAAFMYMMNRVFQPYLDRFFLVFIDDILVYSKSEEEHDEHLRIVLQVLREKKLYAKFSKSVAEIRSFLGLAGYYRRFVEGFSSIAVPLTKLLRKEVPFVWSDKQQESFEKLKRVLTEALVLIQPKAGKEFVVYCDASHTGLGCVLMQDGKVVAYASRQLRPHEVNYPTHDLELAAVKELNLRQQRWVELLKDYDCSIEYHPGKANVVANALSQKVVSDLRAMFAHLSLYDDGSLLAELQVKPTWLNEVKKSQLVDEDLSVKLQQVQNGELEDYGVNDEGVLCFKEKVCMPKDEELRQRILREAHNSPYAMHPRGTKLYRDLREQFWWPDLKREVTEFVGKCLMCQQVKAEHQVSLGLLQPIEIPQWKWERITMDFVSGLPLTPTKKDSVWVIVDRLTKSAHFIPVRVDYSLQRLARLYVAEIVRLHGVPVSIISNRDPRFTSRFWRALHQALCSKLDFTTAFHPQLDGQSERASIRMAPYEALYGRKCRTPTCWMELGERRVLGPEIVAESEEKVEIIRARLKEASDRQKSYADLKRKEIEFVVEDQVFLKVSPWKKVMRFGRKGKLSPRFIGPYRVLKRVGPVAYQLELPSELKQMQDVFHVSMLRRYRSDPSHVVPVEEVELRPDLSYEEEPIQILERDVKVLRRKSVPLVKVLWRNHGSEEASWESEEAT</sequence>
<feature type="region of interest" description="Disordered" evidence="17">
    <location>
        <begin position="234"/>
        <end position="268"/>
    </location>
</feature>
<feature type="domain" description="Integrase catalytic" evidence="20">
    <location>
        <begin position="977"/>
        <end position="1090"/>
    </location>
</feature>
<dbReference type="Pfam" id="PF24626">
    <property type="entry name" value="SH3_Tf2-1"/>
    <property type="match status" value="1"/>
</dbReference>
<keyword evidence="12" id="KW-0239">DNA-directed DNA polymerase</keyword>
<protein>
    <submittedName>
        <fullName evidence="21">DNA/RNA polymerases superfamily protein</fullName>
    </submittedName>
</protein>
<evidence type="ECO:0000256" key="9">
    <source>
        <dbReference type="ARBA" id="ARBA00022842"/>
    </source>
</evidence>
<evidence type="ECO:0000256" key="16">
    <source>
        <dbReference type="PROSITE-ProRule" id="PRU00047"/>
    </source>
</evidence>
<proteinExistence type="predicted"/>
<dbReference type="Pfam" id="PF17919">
    <property type="entry name" value="RT_RNaseH_2"/>
    <property type="match status" value="1"/>
</dbReference>
<dbReference type="Pfam" id="PF08284">
    <property type="entry name" value="RVP_2"/>
    <property type="match status" value="1"/>
</dbReference>
<evidence type="ECO:0000313" key="21">
    <source>
        <dbReference type="EMBL" id="KAA3456148.1"/>
    </source>
</evidence>
<keyword evidence="5" id="KW-0479">Metal-binding</keyword>
<keyword evidence="16" id="KW-0862">Zinc</keyword>
<dbReference type="GO" id="GO:0006310">
    <property type="term" value="P:DNA recombination"/>
    <property type="evidence" value="ECO:0007669"/>
    <property type="project" value="UniProtKB-KW"/>
</dbReference>
<evidence type="ECO:0000256" key="12">
    <source>
        <dbReference type="ARBA" id="ARBA00022932"/>
    </source>
</evidence>
<dbReference type="Gene3D" id="3.30.70.270">
    <property type="match status" value="1"/>
</dbReference>
<feature type="compositionally biased region" description="Gly residues" evidence="17">
    <location>
        <begin position="253"/>
        <end position="264"/>
    </location>
</feature>
<dbReference type="FunFam" id="3.30.70.270:FF:000020">
    <property type="entry name" value="Transposon Tf2-6 polyprotein-like Protein"/>
    <property type="match status" value="1"/>
</dbReference>
<name>A0A5B6UFW0_9ROSI</name>
<keyword evidence="8" id="KW-0378">Hydrolase</keyword>
<dbReference type="SMART" id="SM00343">
    <property type="entry name" value="ZnF_C2HC"/>
    <property type="match status" value="1"/>
</dbReference>
<keyword evidence="4" id="KW-0540">Nuclease</keyword>
<dbReference type="GO" id="GO:0015074">
    <property type="term" value="P:DNA integration"/>
    <property type="evidence" value="ECO:0007669"/>
    <property type="project" value="UniProtKB-KW"/>
</dbReference>
<keyword evidence="7" id="KW-0255">Endonuclease</keyword>
<dbReference type="Pfam" id="PF00098">
    <property type="entry name" value="zf-CCHC"/>
    <property type="match status" value="1"/>
</dbReference>
<evidence type="ECO:0000256" key="14">
    <source>
        <dbReference type="ARBA" id="ARBA00023172"/>
    </source>
</evidence>
<evidence type="ECO:0000256" key="4">
    <source>
        <dbReference type="ARBA" id="ARBA00022722"/>
    </source>
</evidence>